<protein>
    <recommendedName>
        <fullName evidence="2">sulfate adenylyltransferase</fullName>
        <ecNumber evidence="2">2.7.7.4</ecNumber>
    </recommendedName>
</protein>
<gene>
    <name evidence="11" type="ORF">HELGO_WM61380</name>
</gene>
<keyword evidence="4 11" id="KW-0548">Nucleotidyltransferase</keyword>
<keyword evidence="7" id="KW-0342">GTP-binding</keyword>
<dbReference type="AlphaFoldDB" id="A0A6S6TP80"/>
<accession>A0A6S6TP80</accession>
<proteinExistence type="predicted"/>
<dbReference type="InterPro" id="IPR000795">
    <property type="entry name" value="T_Tr_GTP-bd_dom"/>
</dbReference>
<dbReference type="InterPro" id="IPR009000">
    <property type="entry name" value="Transl_B-barrel_sf"/>
</dbReference>
<dbReference type="InterPro" id="IPR011779">
    <property type="entry name" value="SO4_adenylTrfase_lsu"/>
</dbReference>
<dbReference type="FunFam" id="2.40.30.10:FF:000027">
    <property type="entry name" value="Sulfate adenylyltransferase subunit 1"/>
    <property type="match status" value="1"/>
</dbReference>
<keyword evidence="3 11" id="KW-0808">Transferase</keyword>
<keyword evidence="5" id="KW-0547">Nucleotide-binding</keyword>
<dbReference type="NCBIfam" id="NF003478">
    <property type="entry name" value="PRK05124.1"/>
    <property type="match status" value="1"/>
</dbReference>
<dbReference type="EMBL" id="CACVAP010000095">
    <property type="protein sequence ID" value="CAA6821055.1"/>
    <property type="molecule type" value="Genomic_DNA"/>
</dbReference>
<dbReference type="PRINTS" id="PR00315">
    <property type="entry name" value="ELONGATNFCT"/>
</dbReference>
<comment type="pathway">
    <text evidence="1">Sulfur metabolism; hydrogen sulfide biosynthesis; sulfite from sulfate: step 1/3.</text>
</comment>
<dbReference type="NCBIfam" id="TIGR02034">
    <property type="entry name" value="CysN"/>
    <property type="match status" value="1"/>
</dbReference>
<dbReference type="SUPFAM" id="SSF52540">
    <property type="entry name" value="P-loop containing nucleoside triphosphate hydrolases"/>
    <property type="match status" value="1"/>
</dbReference>
<sequence length="409" mass="46096">MSNLETKIANDIEAYLKEHENKQLLRFITCGSVDDGKSTLIGRLLHDSKMIFEDQLAAIKNDSKRTNATDGEFDLSLLVDGLQSEREQGITIDVAYRYFTTDKRKFIIADTPGHEQYTRNMATGASTADLAIILIDARYGVQTQTRRHSFIAKLLGIKHIVVAVNKMDLVDFDEAKYNEICEDYLAFSKELGMTSDITLIPLSALNGDNVVNVSEKSPWYKGETLMTILETIKIDEDRDLKHFRLPVQYVNRPNLDFRGFCGTISSGIIEVGDAITVLPSGKSSSVKEIVTYDGNLEYAYAQQAITLTLNDEIDISRGDVIIVKSDEQPEHASALDVDIVWMSEDPLIKGKQYFIKRASTQTVGSIDNFYYKTIMLPFFHTSKEDYLISPQYDTFGNLYSPFELGLFTD</sequence>
<feature type="domain" description="Tr-type G" evidence="10">
    <location>
        <begin position="22"/>
        <end position="238"/>
    </location>
</feature>
<evidence type="ECO:0000259" key="10">
    <source>
        <dbReference type="PROSITE" id="PS51722"/>
    </source>
</evidence>
<evidence type="ECO:0000256" key="9">
    <source>
        <dbReference type="ARBA" id="ARBA00062688"/>
    </source>
</evidence>
<dbReference type="GO" id="GO:0003924">
    <property type="term" value="F:GTPase activity"/>
    <property type="evidence" value="ECO:0007669"/>
    <property type="project" value="InterPro"/>
</dbReference>
<evidence type="ECO:0000256" key="3">
    <source>
        <dbReference type="ARBA" id="ARBA00022679"/>
    </source>
</evidence>
<dbReference type="InterPro" id="IPR041757">
    <property type="entry name" value="CysN_GTP-bd"/>
</dbReference>
<keyword evidence="6" id="KW-0067">ATP-binding</keyword>
<dbReference type="InterPro" id="IPR050100">
    <property type="entry name" value="TRAFAC_GTPase_members"/>
</dbReference>
<comment type="subunit">
    <text evidence="9">Heterodimer composed of CysD, the smaller subunit, and CysNC.</text>
</comment>
<dbReference type="CDD" id="cd04166">
    <property type="entry name" value="CysN_ATPS"/>
    <property type="match status" value="1"/>
</dbReference>
<dbReference type="Pfam" id="PF00009">
    <property type="entry name" value="GTP_EFTU"/>
    <property type="match status" value="1"/>
</dbReference>
<dbReference type="NCBIfam" id="TIGR00231">
    <property type="entry name" value="small_GTP"/>
    <property type="match status" value="1"/>
</dbReference>
<evidence type="ECO:0000256" key="2">
    <source>
        <dbReference type="ARBA" id="ARBA00012391"/>
    </source>
</evidence>
<evidence type="ECO:0000256" key="5">
    <source>
        <dbReference type="ARBA" id="ARBA00022741"/>
    </source>
</evidence>
<dbReference type="InterPro" id="IPR044138">
    <property type="entry name" value="CysN_II"/>
</dbReference>
<evidence type="ECO:0000256" key="1">
    <source>
        <dbReference type="ARBA" id="ARBA00005048"/>
    </source>
</evidence>
<organism evidence="11">
    <name type="scientific">uncultured Sulfurovum sp</name>
    <dbReference type="NCBI Taxonomy" id="269237"/>
    <lineage>
        <taxon>Bacteria</taxon>
        <taxon>Pseudomonadati</taxon>
        <taxon>Campylobacterota</taxon>
        <taxon>Epsilonproteobacteria</taxon>
        <taxon>Campylobacterales</taxon>
        <taxon>Sulfurovaceae</taxon>
        <taxon>Sulfurovum</taxon>
        <taxon>environmental samples</taxon>
    </lineage>
</organism>
<dbReference type="InterPro" id="IPR005225">
    <property type="entry name" value="Small_GTP-bd"/>
</dbReference>
<evidence type="ECO:0000256" key="6">
    <source>
        <dbReference type="ARBA" id="ARBA00022840"/>
    </source>
</evidence>
<dbReference type="Gene3D" id="2.40.30.10">
    <property type="entry name" value="Translation factors"/>
    <property type="match status" value="1"/>
</dbReference>
<dbReference type="InterPro" id="IPR031157">
    <property type="entry name" value="G_TR_CS"/>
</dbReference>
<dbReference type="PROSITE" id="PS00301">
    <property type="entry name" value="G_TR_1"/>
    <property type="match status" value="1"/>
</dbReference>
<dbReference type="GO" id="GO:0005524">
    <property type="term" value="F:ATP binding"/>
    <property type="evidence" value="ECO:0007669"/>
    <property type="project" value="UniProtKB-KW"/>
</dbReference>
<reference evidence="11" key="1">
    <citation type="submission" date="2020-01" db="EMBL/GenBank/DDBJ databases">
        <authorList>
            <person name="Meier V. D."/>
            <person name="Meier V D."/>
        </authorList>
    </citation>
    <scope>NUCLEOTIDE SEQUENCE</scope>
    <source>
        <strain evidence="11">HLG_WM_MAG_06</strain>
    </source>
</reference>
<dbReference type="EC" id="2.7.7.4" evidence="2"/>
<comment type="function">
    <text evidence="8">With CysD forms the ATP sulfurylase (ATPS) that catalyzes the adenylation of sulfate producing adenosine 5'-phosphosulfate (APS) and diphosphate, the first enzymatic step in sulfur assimilation pathway. APS synthesis involves the formation of a high-energy phosphoric-sulfuric acid anhydride bond driven by GTP hydrolysis by CysN coupled to ATP hydrolysis by CysD.</text>
</comment>
<evidence type="ECO:0000256" key="7">
    <source>
        <dbReference type="ARBA" id="ARBA00023134"/>
    </source>
</evidence>
<name>A0A6S6TP80_9BACT</name>
<dbReference type="SUPFAM" id="SSF50447">
    <property type="entry name" value="Translation proteins"/>
    <property type="match status" value="1"/>
</dbReference>
<dbReference type="GO" id="GO:0006790">
    <property type="term" value="P:sulfur compound metabolic process"/>
    <property type="evidence" value="ECO:0007669"/>
    <property type="project" value="InterPro"/>
</dbReference>
<evidence type="ECO:0000313" key="11">
    <source>
        <dbReference type="EMBL" id="CAA6821055.1"/>
    </source>
</evidence>
<dbReference type="PANTHER" id="PTHR23115">
    <property type="entry name" value="TRANSLATION FACTOR"/>
    <property type="match status" value="1"/>
</dbReference>
<dbReference type="PROSITE" id="PS51722">
    <property type="entry name" value="G_TR_2"/>
    <property type="match status" value="1"/>
</dbReference>
<dbReference type="Gene3D" id="3.40.50.300">
    <property type="entry name" value="P-loop containing nucleotide triphosphate hydrolases"/>
    <property type="match status" value="1"/>
</dbReference>
<evidence type="ECO:0000256" key="4">
    <source>
        <dbReference type="ARBA" id="ARBA00022695"/>
    </source>
</evidence>
<dbReference type="CDD" id="cd03695">
    <property type="entry name" value="CysN_NodQ_II"/>
    <property type="match status" value="1"/>
</dbReference>
<evidence type="ECO:0000256" key="8">
    <source>
        <dbReference type="ARBA" id="ARBA00055271"/>
    </source>
</evidence>
<dbReference type="InterPro" id="IPR027417">
    <property type="entry name" value="P-loop_NTPase"/>
</dbReference>
<dbReference type="GO" id="GO:0004781">
    <property type="term" value="F:sulfate adenylyltransferase (ATP) activity"/>
    <property type="evidence" value="ECO:0007669"/>
    <property type="project" value="UniProtKB-EC"/>
</dbReference>
<dbReference type="FunFam" id="3.40.50.300:FF:000119">
    <property type="entry name" value="Sulfate adenylyltransferase subunit 1"/>
    <property type="match status" value="1"/>
</dbReference>
<dbReference type="GO" id="GO:0005525">
    <property type="term" value="F:GTP binding"/>
    <property type="evidence" value="ECO:0007669"/>
    <property type="project" value="UniProtKB-KW"/>
</dbReference>